<keyword evidence="2" id="KW-1185">Reference proteome</keyword>
<evidence type="ECO:0000313" key="2">
    <source>
        <dbReference type="Proteomes" id="UP001152531"/>
    </source>
</evidence>
<accession>A0ACA9Y8M9</accession>
<organism evidence="1 2">
    <name type="scientific">[Candida] jaroonii</name>
    <dbReference type="NCBI Taxonomy" id="467808"/>
    <lineage>
        <taxon>Eukaryota</taxon>
        <taxon>Fungi</taxon>
        <taxon>Dikarya</taxon>
        <taxon>Ascomycota</taxon>
        <taxon>Saccharomycotina</taxon>
        <taxon>Pichiomycetes</taxon>
        <taxon>Debaryomycetaceae</taxon>
        <taxon>Yamadazyma</taxon>
    </lineage>
</organism>
<reference evidence="1" key="1">
    <citation type="submission" date="2022-06" db="EMBL/GenBank/DDBJ databases">
        <authorList>
            <person name="Legras J.-L."/>
            <person name="Devillers H."/>
            <person name="Grondin C."/>
        </authorList>
    </citation>
    <scope>NUCLEOTIDE SEQUENCE</scope>
    <source>
        <strain evidence="1">CLIB 1444</strain>
    </source>
</reference>
<proteinExistence type="predicted"/>
<name>A0ACA9Y8M9_9ASCO</name>
<sequence>MLMKNVNFSANCKSIYSSSFRRFISKRPDNLIDVQLLKDHENLGVAGNIVTVKAGYMRQKLHSTKIACYLNDGPRIPVVETKIVKKVKISTPKPVKEEKVEDFKPLSLSELSSIFNNKSNNTSAPISLNAETEVSFSSHDINDSIPETNIFDSGDKITKDFLKTYSFDISGIEIPTTSMKIQGEKKEPLEDINTPGTYTWSISTSDGKTVKKVIIIQ</sequence>
<evidence type="ECO:0000313" key="1">
    <source>
        <dbReference type="EMBL" id="CAH6721340.1"/>
    </source>
</evidence>
<dbReference type="EMBL" id="CALSDN010000005">
    <property type="protein sequence ID" value="CAH6721340.1"/>
    <property type="molecule type" value="Genomic_DNA"/>
</dbReference>
<protein>
    <submittedName>
        <fullName evidence="1">Uncharacterized protein</fullName>
    </submittedName>
</protein>
<dbReference type="Proteomes" id="UP001152531">
    <property type="component" value="Unassembled WGS sequence"/>
</dbReference>
<comment type="caution">
    <text evidence="1">The sequence shown here is derived from an EMBL/GenBank/DDBJ whole genome shotgun (WGS) entry which is preliminary data.</text>
</comment>
<gene>
    <name evidence="1" type="ORF">CLIB1444_05S08922</name>
</gene>